<name>A0A8I1A6L6_ACIBZ</name>
<organism evidence="1 2">
    <name type="scientific">Acinetobacter bereziniae</name>
    <name type="common">Acinetobacter genomosp. 10</name>
    <dbReference type="NCBI Taxonomy" id="106648"/>
    <lineage>
        <taxon>Bacteria</taxon>
        <taxon>Pseudomonadati</taxon>
        <taxon>Pseudomonadota</taxon>
        <taxon>Gammaproteobacteria</taxon>
        <taxon>Moraxellales</taxon>
        <taxon>Moraxellaceae</taxon>
        <taxon>Acinetobacter</taxon>
    </lineage>
</organism>
<proteinExistence type="predicted"/>
<dbReference type="EMBL" id="CP092085">
    <property type="protein sequence ID" value="UUN99501.1"/>
    <property type="molecule type" value="Genomic_DNA"/>
</dbReference>
<accession>A0A8I1A6L6</accession>
<protein>
    <submittedName>
        <fullName evidence="1">Uncharacterized protein</fullName>
    </submittedName>
</protein>
<reference evidence="1" key="1">
    <citation type="submission" date="2022-02" db="EMBL/GenBank/DDBJ databases">
        <title>Characterization of Tn125 harboring carbapenem-resistant Acinetobacter bereziniae clinical isolates.</title>
        <authorList>
            <person name="Wong N.-K."/>
            <person name="Pan Q."/>
        </authorList>
    </citation>
    <scope>NUCLEOTIDE SEQUENCE</scope>
    <source>
        <strain evidence="1">GD03393</strain>
    </source>
</reference>
<dbReference type="AlphaFoldDB" id="A0A8I1A6L6"/>
<evidence type="ECO:0000313" key="1">
    <source>
        <dbReference type="EMBL" id="UUN99501.1"/>
    </source>
</evidence>
<sequence length="250" mass="28818">MKKILKISSFSMFFCAQGMILTQLHAESLKDFETTLIQKYYQDSCTSRNECDQYNENISNAIETKIKKDPASFTYSFPKLTEKNMLKIHYSPDHKIKSYTMDISAGGTMRDSTNLIQLKGKKGPITQDLTTVGFIDKIEQVKIKNRDVYLITSVFIGSTCSRSYRINSFVVNSDKFSPESIFETKTKNLDSIDVANDCQDWERPLEDFIRISKDLKNIDIMLINNAGKLTNNYLRYQKTANSYRYIGQTK</sequence>
<gene>
    <name evidence="1" type="ORF">I9054_008675</name>
</gene>
<evidence type="ECO:0000313" key="2">
    <source>
        <dbReference type="Proteomes" id="UP000644140"/>
    </source>
</evidence>
<dbReference type="Proteomes" id="UP000644140">
    <property type="component" value="Chromosome"/>
</dbReference>
<dbReference type="RefSeq" id="WP_121775678.1">
    <property type="nucleotide sequence ID" value="NZ_BKNL01000046.1"/>
</dbReference>